<dbReference type="Pfam" id="PF12682">
    <property type="entry name" value="Flavodoxin_4"/>
    <property type="match status" value="1"/>
</dbReference>
<accession>A0A162FEF8</accession>
<protein>
    <submittedName>
        <fullName evidence="2">Flavodoxin</fullName>
    </submittedName>
</protein>
<dbReference type="OrthoDB" id="73155at2157"/>
<gene>
    <name evidence="2" type="ORF">MBCUR_12630</name>
</gene>
<keyword evidence="3" id="KW-1185">Reference proteome</keyword>
<sequence>MKILIAYYSRTNVTANVINKISKEIDCDIEIIKDKKNRNGTLNYLKSGIDAVRGKETEIETPSKNPSDYDLTIIGTPVWASTMATPVLTYLNHKKEKIKKLSIIITTGSSGIEKTINEIEKLVGTTSVESLTLKRNDLGNIAEYNNKISTFISKIKSLGNESK</sequence>
<dbReference type="AlphaFoldDB" id="A0A162FEF8"/>
<dbReference type="InterPro" id="IPR008254">
    <property type="entry name" value="Flavodoxin/NO_synth"/>
</dbReference>
<dbReference type="SUPFAM" id="SSF52218">
    <property type="entry name" value="Flavoproteins"/>
    <property type="match status" value="1"/>
</dbReference>
<dbReference type="Gene3D" id="3.40.50.360">
    <property type="match status" value="1"/>
</dbReference>
<dbReference type="PATRIC" id="fig|49547.3.peg.1358"/>
<organism evidence="2 3">
    <name type="scientific">Methanobrevibacter curvatus</name>
    <dbReference type="NCBI Taxonomy" id="49547"/>
    <lineage>
        <taxon>Archaea</taxon>
        <taxon>Methanobacteriati</taxon>
        <taxon>Methanobacteriota</taxon>
        <taxon>Methanomada group</taxon>
        <taxon>Methanobacteria</taxon>
        <taxon>Methanobacteriales</taxon>
        <taxon>Methanobacteriaceae</taxon>
        <taxon>Methanobrevibacter</taxon>
    </lineage>
</organism>
<evidence type="ECO:0000259" key="1">
    <source>
        <dbReference type="Pfam" id="PF12682"/>
    </source>
</evidence>
<evidence type="ECO:0000313" key="3">
    <source>
        <dbReference type="Proteomes" id="UP000077245"/>
    </source>
</evidence>
<reference evidence="2 3" key="1">
    <citation type="submission" date="2016-04" db="EMBL/GenBank/DDBJ databases">
        <title>Genome sequence of Methanobrevibacter curvatus DSM 11111.</title>
        <authorList>
            <person name="Poehlein A."/>
            <person name="Seedorf H."/>
            <person name="Daniel R."/>
        </authorList>
    </citation>
    <scope>NUCLEOTIDE SEQUENCE [LARGE SCALE GENOMIC DNA]</scope>
    <source>
        <strain evidence="2 3">DSM 11111</strain>
    </source>
</reference>
<name>A0A162FEF8_9EURY</name>
<dbReference type="Proteomes" id="UP000077245">
    <property type="component" value="Unassembled WGS sequence"/>
</dbReference>
<dbReference type="GO" id="GO:0010181">
    <property type="term" value="F:FMN binding"/>
    <property type="evidence" value="ECO:0007669"/>
    <property type="project" value="InterPro"/>
</dbReference>
<proteinExistence type="predicted"/>
<evidence type="ECO:0000313" key="2">
    <source>
        <dbReference type="EMBL" id="KZX11815.1"/>
    </source>
</evidence>
<dbReference type="PANTHER" id="PTHR39201">
    <property type="entry name" value="EXPORTED PROTEIN-RELATED"/>
    <property type="match status" value="1"/>
</dbReference>
<comment type="caution">
    <text evidence="2">The sequence shown here is derived from an EMBL/GenBank/DDBJ whole genome shotgun (WGS) entry which is preliminary data.</text>
</comment>
<dbReference type="STRING" id="49547.MBCUR_12630"/>
<dbReference type="RefSeq" id="WP_067091698.1">
    <property type="nucleotide sequence ID" value="NZ_LWMV01000179.1"/>
</dbReference>
<feature type="domain" description="Flavodoxin-like" evidence="1">
    <location>
        <begin position="2"/>
        <end position="123"/>
    </location>
</feature>
<dbReference type="InterPro" id="IPR029039">
    <property type="entry name" value="Flavoprotein-like_sf"/>
</dbReference>
<dbReference type="PANTHER" id="PTHR39201:SF1">
    <property type="entry name" value="FLAVODOXIN-LIKE DOMAIN-CONTAINING PROTEIN"/>
    <property type="match status" value="1"/>
</dbReference>
<dbReference type="EMBL" id="LWMV01000179">
    <property type="protein sequence ID" value="KZX11815.1"/>
    <property type="molecule type" value="Genomic_DNA"/>
</dbReference>